<feature type="compositionally biased region" description="Polar residues" evidence="1">
    <location>
        <begin position="154"/>
        <end position="168"/>
    </location>
</feature>
<protein>
    <submittedName>
        <fullName evidence="2">Uncharacterized protein</fullName>
    </submittedName>
</protein>
<accession>A0A6A5S451</accession>
<dbReference type="Proteomes" id="UP000800038">
    <property type="component" value="Unassembled WGS sequence"/>
</dbReference>
<organism evidence="2 3">
    <name type="scientific">Clathrospora elynae</name>
    <dbReference type="NCBI Taxonomy" id="706981"/>
    <lineage>
        <taxon>Eukaryota</taxon>
        <taxon>Fungi</taxon>
        <taxon>Dikarya</taxon>
        <taxon>Ascomycota</taxon>
        <taxon>Pezizomycotina</taxon>
        <taxon>Dothideomycetes</taxon>
        <taxon>Pleosporomycetidae</taxon>
        <taxon>Pleosporales</taxon>
        <taxon>Diademaceae</taxon>
        <taxon>Clathrospora</taxon>
    </lineage>
</organism>
<sequence length="177" mass="20028">ILESEISTFNKGFEIVGNLYWLTKEDRRREQQTGSMCIAFATEEEAQRTIHNKLYLLGISVKVQKMHSTPASTQCQNCQRFRHTEEIYSNGIACKICAEPHPTCLHRYNTCSTKGRTCLPTVPVCVNCRRAHTADNRLCDTYLTTTCPHQTQPFQQTDSNINNSSRATTLPMPLGSP</sequence>
<feature type="region of interest" description="Disordered" evidence="1">
    <location>
        <begin position="154"/>
        <end position="177"/>
    </location>
</feature>
<evidence type="ECO:0000256" key="1">
    <source>
        <dbReference type="SAM" id="MobiDB-lite"/>
    </source>
</evidence>
<gene>
    <name evidence="2" type="ORF">EJ02DRAFT_491470</name>
</gene>
<evidence type="ECO:0000313" key="2">
    <source>
        <dbReference type="EMBL" id="KAF1934549.1"/>
    </source>
</evidence>
<feature type="non-terminal residue" evidence="2">
    <location>
        <position position="1"/>
    </location>
</feature>
<evidence type="ECO:0000313" key="3">
    <source>
        <dbReference type="Proteomes" id="UP000800038"/>
    </source>
</evidence>
<name>A0A6A5S451_9PLEO</name>
<reference evidence="2" key="1">
    <citation type="journal article" date="2020" name="Stud. Mycol.">
        <title>101 Dothideomycetes genomes: a test case for predicting lifestyles and emergence of pathogens.</title>
        <authorList>
            <person name="Haridas S."/>
            <person name="Albert R."/>
            <person name="Binder M."/>
            <person name="Bloem J."/>
            <person name="Labutti K."/>
            <person name="Salamov A."/>
            <person name="Andreopoulos B."/>
            <person name="Baker S."/>
            <person name="Barry K."/>
            <person name="Bills G."/>
            <person name="Bluhm B."/>
            <person name="Cannon C."/>
            <person name="Castanera R."/>
            <person name="Culley D."/>
            <person name="Daum C."/>
            <person name="Ezra D."/>
            <person name="Gonzalez J."/>
            <person name="Henrissat B."/>
            <person name="Kuo A."/>
            <person name="Liang C."/>
            <person name="Lipzen A."/>
            <person name="Lutzoni F."/>
            <person name="Magnuson J."/>
            <person name="Mondo S."/>
            <person name="Nolan M."/>
            <person name="Ohm R."/>
            <person name="Pangilinan J."/>
            <person name="Park H.-J."/>
            <person name="Ramirez L."/>
            <person name="Alfaro M."/>
            <person name="Sun H."/>
            <person name="Tritt A."/>
            <person name="Yoshinaga Y."/>
            <person name="Zwiers L.-H."/>
            <person name="Turgeon B."/>
            <person name="Goodwin S."/>
            <person name="Spatafora J."/>
            <person name="Crous P."/>
            <person name="Grigoriev I."/>
        </authorList>
    </citation>
    <scope>NUCLEOTIDE SEQUENCE</scope>
    <source>
        <strain evidence="2">CBS 161.51</strain>
    </source>
</reference>
<dbReference type="EMBL" id="ML976483">
    <property type="protein sequence ID" value="KAF1934549.1"/>
    <property type="molecule type" value="Genomic_DNA"/>
</dbReference>
<keyword evidence="3" id="KW-1185">Reference proteome</keyword>
<proteinExistence type="predicted"/>
<dbReference type="AlphaFoldDB" id="A0A6A5S451"/>